<keyword evidence="12" id="KW-1185">Reference proteome</keyword>
<evidence type="ECO:0000256" key="4">
    <source>
        <dbReference type="ARBA" id="ARBA00022692"/>
    </source>
</evidence>
<comment type="subcellular location">
    <subcellularLocation>
        <location evidence="1">Membrane</location>
        <topology evidence="1">Multi-pass membrane protein</topology>
    </subcellularLocation>
</comment>
<proteinExistence type="inferred from homology"/>
<feature type="transmembrane region" description="Helical" evidence="9">
    <location>
        <begin position="331"/>
        <end position="352"/>
    </location>
</feature>
<feature type="domain" description="Amino acid permease/ SLC12A" evidence="10">
    <location>
        <begin position="100"/>
        <end position="563"/>
    </location>
</feature>
<comment type="similarity">
    <text evidence="2">Belongs to the amino acid-polyamine-organocation (APC) superfamily. YAT (TC 2.A.3.10) family.</text>
</comment>
<feature type="transmembrane region" description="Helical" evidence="9">
    <location>
        <begin position="538"/>
        <end position="559"/>
    </location>
</feature>
<dbReference type="InterPro" id="IPR004840">
    <property type="entry name" value="Amino_acid_permease_CS"/>
</dbReference>
<organism evidence="11 12">
    <name type="scientific">[Candida] anglica</name>
    <dbReference type="NCBI Taxonomy" id="148631"/>
    <lineage>
        <taxon>Eukaryota</taxon>
        <taxon>Fungi</taxon>
        <taxon>Dikarya</taxon>
        <taxon>Ascomycota</taxon>
        <taxon>Saccharomycotina</taxon>
        <taxon>Pichiomycetes</taxon>
        <taxon>Debaryomycetaceae</taxon>
        <taxon>Kurtzmaniella</taxon>
    </lineage>
</organism>
<feature type="transmembrane region" description="Helical" evidence="9">
    <location>
        <begin position="237"/>
        <end position="260"/>
    </location>
</feature>
<evidence type="ECO:0000256" key="1">
    <source>
        <dbReference type="ARBA" id="ARBA00004141"/>
    </source>
</evidence>
<dbReference type="Pfam" id="PF00324">
    <property type="entry name" value="AA_permease"/>
    <property type="match status" value="1"/>
</dbReference>
<evidence type="ECO:0000256" key="2">
    <source>
        <dbReference type="ARBA" id="ARBA00006983"/>
    </source>
</evidence>
<feature type="transmembrane region" description="Helical" evidence="9">
    <location>
        <begin position="505"/>
        <end position="526"/>
    </location>
</feature>
<keyword evidence="7 9" id="KW-0472">Membrane</keyword>
<name>A0ABP0EHC1_9ASCO</name>
<keyword evidence="4 9" id="KW-0812">Transmembrane</keyword>
<dbReference type="Proteomes" id="UP001497600">
    <property type="component" value="Chromosome G"/>
</dbReference>
<dbReference type="EMBL" id="OZ004259">
    <property type="protein sequence ID" value="CAK7917173.1"/>
    <property type="molecule type" value="Genomic_DNA"/>
</dbReference>
<dbReference type="PROSITE" id="PS00218">
    <property type="entry name" value="AMINO_ACID_PERMEASE_1"/>
    <property type="match status" value="1"/>
</dbReference>
<feature type="transmembrane region" description="Helical" evidence="9">
    <location>
        <begin position="129"/>
        <end position="157"/>
    </location>
</feature>
<keyword evidence="5" id="KW-0029">Amino-acid transport</keyword>
<dbReference type="InterPro" id="IPR050524">
    <property type="entry name" value="APC_YAT"/>
</dbReference>
<feature type="transmembrane region" description="Helical" evidence="9">
    <location>
        <begin position="433"/>
        <end position="450"/>
    </location>
</feature>
<keyword evidence="6 9" id="KW-1133">Transmembrane helix</keyword>
<evidence type="ECO:0000313" key="11">
    <source>
        <dbReference type="EMBL" id="CAK7917173.1"/>
    </source>
</evidence>
<evidence type="ECO:0000256" key="8">
    <source>
        <dbReference type="SAM" id="MobiDB-lite"/>
    </source>
</evidence>
<evidence type="ECO:0000256" key="7">
    <source>
        <dbReference type="ARBA" id="ARBA00023136"/>
    </source>
</evidence>
<feature type="transmembrane region" description="Helical" evidence="9">
    <location>
        <begin position="462"/>
        <end position="485"/>
    </location>
</feature>
<dbReference type="PANTHER" id="PTHR43341">
    <property type="entry name" value="AMINO ACID PERMEASE"/>
    <property type="match status" value="1"/>
</dbReference>
<evidence type="ECO:0000256" key="6">
    <source>
        <dbReference type="ARBA" id="ARBA00022989"/>
    </source>
</evidence>
<evidence type="ECO:0000256" key="3">
    <source>
        <dbReference type="ARBA" id="ARBA00022448"/>
    </source>
</evidence>
<dbReference type="PANTHER" id="PTHR43341:SF15">
    <property type="entry name" value="GENERAL AMINO ACID PERMEASE AGP2"/>
    <property type="match status" value="1"/>
</dbReference>
<evidence type="ECO:0000256" key="9">
    <source>
        <dbReference type="SAM" id="Phobius"/>
    </source>
</evidence>
<evidence type="ECO:0000259" key="10">
    <source>
        <dbReference type="Pfam" id="PF00324"/>
    </source>
</evidence>
<feature type="region of interest" description="Disordered" evidence="8">
    <location>
        <begin position="48"/>
        <end position="73"/>
    </location>
</feature>
<accession>A0ABP0EHC1</accession>
<feature type="transmembrane region" description="Helical" evidence="9">
    <location>
        <begin position="210"/>
        <end position="231"/>
    </location>
</feature>
<feature type="transmembrane region" description="Helical" evidence="9">
    <location>
        <begin position="103"/>
        <end position="123"/>
    </location>
</feature>
<protein>
    <submittedName>
        <fullName evidence="11">General amino acid permease Agp2p</fullName>
    </submittedName>
</protein>
<dbReference type="Gene3D" id="1.20.1740.10">
    <property type="entry name" value="Amino acid/polyamine transporter I"/>
    <property type="match status" value="1"/>
</dbReference>
<evidence type="ECO:0000313" key="12">
    <source>
        <dbReference type="Proteomes" id="UP001497600"/>
    </source>
</evidence>
<dbReference type="InterPro" id="IPR004841">
    <property type="entry name" value="AA-permease/SLC12A_dom"/>
</dbReference>
<sequence>MAFVSFLHDNFVPHVPRKSEKPVAFEPVQLDQSSQLLTSDPTNYNHGASPSRVSFGLGPQLSNTSKESKDIDDNVSIRTRTTSSTTQSENVLHRSLKGRHVQLLGIGATIGSALFVSIGKALAKGGPLSLFLAFVTWSIPILFITVSTAEMVTYLPITSPFVRLAGRCCDEALEIATAWNFWFLCCAQIPFEVTTVNSIIHFWRDDYSPAIPLALQTVLYFIVNVFGVAIYGETEFWLSLGKVILASGLIVFTFITMVGGNPQHDAYGFRYWQDPGPMNTYIHTGDLGRFQGYLACLIQACFTFAGPEYIASVASETINPRKTLPSAFKQVFIRLSIFFIGGSLCVGVLVAYNDVKLTSTLGASKPGAGGSPYVIAMQNLGINVLPDIVNALLVTAAFSAGNSYTYCSSRTLYGVALDGFAPHFLTATTKTGIPIYCVLISLLWALLSFLQLGESAAVVLDWIINLITSCQLINFTVLCVVYFFFHRALKAQGIDRDSLPFKGWFQPWLSIIGGTSAFVMIFVTSYEVFLPGAWDVKSFLFSYLMIFIDVAIFVGYKLIKRTKWRNPKEVDLVTGLREVELHESRYYEELSLRNKVNSEGEIKLTWYQRVSVAIFGSEI</sequence>
<reference evidence="11 12" key="1">
    <citation type="submission" date="2024-01" db="EMBL/GenBank/DDBJ databases">
        <authorList>
            <consortium name="Genoscope - CEA"/>
            <person name="William W."/>
        </authorList>
    </citation>
    <scope>NUCLEOTIDE SEQUENCE [LARGE SCALE GENOMIC DNA]</scope>
    <source>
        <strain evidence="11 12">29B2s-10</strain>
    </source>
</reference>
<gene>
    <name evidence="11" type="primary">AGP2</name>
    <name evidence="11" type="ORF">CAAN4_G07250</name>
</gene>
<evidence type="ECO:0000256" key="5">
    <source>
        <dbReference type="ARBA" id="ARBA00022970"/>
    </source>
</evidence>
<keyword evidence="3" id="KW-0813">Transport</keyword>